<accession>A0A1R4GYU6</accession>
<reference evidence="2" key="1">
    <citation type="submission" date="2017-02" db="EMBL/GenBank/DDBJ databases">
        <authorList>
            <person name="Daims H."/>
        </authorList>
    </citation>
    <scope>NUCLEOTIDE SEQUENCE [LARGE SCALE GENOMIC DNA]</scope>
</reference>
<protein>
    <recommendedName>
        <fullName evidence="3">DUF2442 domain-containing protein</fullName>
    </recommendedName>
</protein>
<proteinExistence type="predicted"/>
<organism evidence="1 2">
    <name type="scientific">Crenothrix polyspora</name>
    <dbReference type="NCBI Taxonomy" id="360316"/>
    <lineage>
        <taxon>Bacteria</taxon>
        <taxon>Pseudomonadati</taxon>
        <taxon>Pseudomonadota</taxon>
        <taxon>Gammaproteobacteria</taxon>
        <taxon>Methylococcales</taxon>
        <taxon>Crenotrichaceae</taxon>
        <taxon>Crenothrix</taxon>
    </lineage>
</organism>
<dbReference type="SUPFAM" id="SSF143880">
    <property type="entry name" value="NE0471 N-terminal domain-like"/>
    <property type="match status" value="1"/>
</dbReference>
<dbReference type="InterPro" id="IPR018841">
    <property type="entry name" value="DUF2442"/>
</dbReference>
<dbReference type="Gene3D" id="3.30.2020.10">
    <property type="entry name" value="NE0471-like N-terminal domain"/>
    <property type="match status" value="1"/>
</dbReference>
<dbReference type="InterPro" id="IPR036782">
    <property type="entry name" value="NE0471-like_N"/>
</dbReference>
<dbReference type="Pfam" id="PF10387">
    <property type="entry name" value="DUF2442"/>
    <property type="match status" value="1"/>
</dbReference>
<sequence>MYWDVVKVVPESDLSLSVSFKDGTTGKVLFEKTHLTGVFSLLKDPAYFRQVSIDNGVVVWPDDIDLAPDAMYREIKRCGKWVLN</sequence>
<dbReference type="RefSeq" id="WP_087145490.1">
    <property type="nucleotide sequence ID" value="NZ_FUKJ01000006.1"/>
</dbReference>
<dbReference type="OrthoDB" id="9803723at2"/>
<name>A0A1R4GYU6_9GAMM</name>
<evidence type="ECO:0008006" key="3">
    <source>
        <dbReference type="Google" id="ProtNLM"/>
    </source>
</evidence>
<keyword evidence="2" id="KW-1185">Reference proteome</keyword>
<gene>
    <name evidence="1" type="ORF">CRENPOLYSF2_1030013</name>
</gene>
<evidence type="ECO:0000313" key="1">
    <source>
        <dbReference type="EMBL" id="SJM89132.1"/>
    </source>
</evidence>
<dbReference type="Proteomes" id="UP000195442">
    <property type="component" value="Unassembled WGS sequence"/>
</dbReference>
<evidence type="ECO:0000313" key="2">
    <source>
        <dbReference type="Proteomes" id="UP000195442"/>
    </source>
</evidence>
<dbReference type="EMBL" id="FUKJ01000006">
    <property type="protein sequence ID" value="SJM89132.1"/>
    <property type="molecule type" value="Genomic_DNA"/>
</dbReference>
<dbReference type="AlphaFoldDB" id="A0A1R4GYU6"/>